<dbReference type="SUPFAM" id="SSF51735">
    <property type="entry name" value="NAD(P)-binding Rossmann-fold domains"/>
    <property type="match status" value="1"/>
</dbReference>
<reference evidence="2 3" key="1">
    <citation type="submission" date="2019-12" db="EMBL/GenBank/DDBJ databases">
        <title>Streptomyces sp. strain T44 isolated from rhizosphere soil of Broussonetia papyrifera.</title>
        <authorList>
            <person name="Mo P."/>
        </authorList>
    </citation>
    <scope>NUCLEOTIDE SEQUENCE [LARGE SCALE GENOMIC DNA]</scope>
    <source>
        <strain evidence="2 3">T44</strain>
    </source>
</reference>
<dbReference type="Gene3D" id="3.40.50.720">
    <property type="entry name" value="NAD(P)-binding Rossmann-like Domain"/>
    <property type="match status" value="1"/>
</dbReference>
<dbReference type="PANTHER" id="PTHR43796:SF2">
    <property type="entry name" value="CARBOXYNORSPERMIDINE SYNTHASE"/>
    <property type="match status" value="1"/>
</dbReference>
<evidence type="ECO:0000313" key="2">
    <source>
        <dbReference type="EMBL" id="QHA03237.1"/>
    </source>
</evidence>
<accession>A0A6I6N2M3</accession>
<dbReference type="Gene3D" id="3.30.360.10">
    <property type="entry name" value="Dihydrodipicolinate Reductase, domain 2"/>
    <property type="match status" value="1"/>
</dbReference>
<evidence type="ECO:0000259" key="1">
    <source>
        <dbReference type="Pfam" id="PF03435"/>
    </source>
</evidence>
<keyword evidence="3" id="KW-1185">Reference proteome</keyword>
<dbReference type="AlphaFoldDB" id="A0A6I6N2M3"/>
<dbReference type="Proteomes" id="UP000436138">
    <property type="component" value="Chromosome"/>
</dbReference>
<proteinExistence type="predicted"/>
<sequence length="395" mass="41667">MSDTKPPLGTVIIVGGAGAMGRWAVRGIAELGTAKKVLIGDIDVSRAQQLADEVGGPCVPVRLDATDPAALRQAFVECEVVLNTMGPFSKFARPIVEAAIDCGCDYLDIDDDWESTVEAFEFDAQARDKGLRVVKGIGGSPGISNLAAALVARRLDKVTEIFTGWSMRGAVLEDEPAYPSTGGAGAAVEHWLIQISGSIRAYRDGAEKDIEPLTPVELLYPGKGQVRAYTVGHPEAITLPRCFPTVVSSTNLTSGPAWVFDHARRVAADYDAGRVTLAEGAGRLEDMPAPPADAPRTRDRFAQVWAMARGERDGEPLAISVEPASMPPGKMGGGTGAALAVGLELLRQGRITEPGVHAPEGVIDPHDFFSVFLGFVEPAVASVEDLLIIHEGPVG</sequence>
<gene>
    <name evidence="2" type="ORF">GQF42_08145</name>
</gene>
<dbReference type="EMBL" id="CP047020">
    <property type="protein sequence ID" value="QHA03237.1"/>
    <property type="molecule type" value="Genomic_DNA"/>
</dbReference>
<protein>
    <submittedName>
        <fullName evidence="2">Saccharopine dehydrogenase</fullName>
    </submittedName>
</protein>
<name>A0A6I6N2M3_9ACTN</name>
<feature type="domain" description="Saccharopine dehydrogenase NADP binding" evidence="1">
    <location>
        <begin position="11"/>
        <end position="130"/>
    </location>
</feature>
<dbReference type="InterPro" id="IPR005097">
    <property type="entry name" value="Sacchrp_dh_NADP-bd"/>
</dbReference>
<organism evidence="2 3">
    <name type="scientific">Streptomyces broussonetiae</name>
    <dbReference type="NCBI Taxonomy" id="2686304"/>
    <lineage>
        <taxon>Bacteria</taxon>
        <taxon>Bacillati</taxon>
        <taxon>Actinomycetota</taxon>
        <taxon>Actinomycetes</taxon>
        <taxon>Kitasatosporales</taxon>
        <taxon>Streptomycetaceae</taxon>
        <taxon>Streptomyces</taxon>
    </lineage>
</organism>
<dbReference type="Pfam" id="PF03435">
    <property type="entry name" value="Sacchrp_dh_NADP"/>
    <property type="match status" value="1"/>
</dbReference>
<dbReference type="KEGG" id="sbro:GQF42_08145"/>
<evidence type="ECO:0000313" key="3">
    <source>
        <dbReference type="Proteomes" id="UP000436138"/>
    </source>
</evidence>
<dbReference type="PANTHER" id="PTHR43796">
    <property type="entry name" value="CARBOXYNORSPERMIDINE SYNTHASE"/>
    <property type="match status" value="1"/>
</dbReference>
<dbReference type="InterPro" id="IPR036291">
    <property type="entry name" value="NAD(P)-bd_dom_sf"/>
</dbReference>
<dbReference type="RefSeq" id="WP_158918975.1">
    <property type="nucleotide sequence ID" value="NZ_CP047020.1"/>
</dbReference>